<feature type="transmembrane region" description="Helical" evidence="3">
    <location>
        <begin position="940"/>
        <end position="960"/>
    </location>
</feature>
<dbReference type="GO" id="GO:0006075">
    <property type="term" value="P:(1-&gt;3)-beta-D-glucan biosynthetic process"/>
    <property type="evidence" value="ECO:0007669"/>
    <property type="project" value="InterPro"/>
</dbReference>
<dbReference type="InterPro" id="IPR019734">
    <property type="entry name" value="TPR_rpt"/>
</dbReference>
<dbReference type="Pfam" id="PF13424">
    <property type="entry name" value="TPR_12"/>
    <property type="match status" value="1"/>
</dbReference>
<dbReference type="AlphaFoldDB" id="A0A813JWK5"/>
<feature type="compositionally biased region" description="Polar residues" evidence="2">
    <location>
        <begin position="59"/>
        <end position="69"/>
    </location>
</feature>
<proteinExistence type="predicted"/>
<feature type="non-terminal residue" evidence="5">
    <location>
        <position position="1227"/>
    </location>
</feature>
<feature type="transmembrane region" description="Helical" evidence="3">
    <location>
        <begin position="1144"/>
        <end position="1165"/>
    </location>
</feature>
<feature type="non-terminal residue" evidence="5">
    <location>
        <position position="1"/>
    </location>
</feature>
<dbReference type="SMART" id="SM00028">
    <property type="entry name" value="TPR"/>
    <property type="match status" value="6"/>
</dbReference>
<feature type="transmembrane region" description="Helical" evidence="3">
    <location>
        <begin position="902"/>
        <end position="920"/>
    </location>
</feature>
<dbReference type="InterPro" id="IPR003440">
    <property type="entry name" value="Glyco_trans_48_dom"/>
</dbReference>
<keyword evidence="3" id="KW-0472">Membrane</keyword>
<dbReference type="PANTHER" id="PTHR12741:SF48">
    <property type="entry name" value="1,3-BETA-GLUCAN SYNTHASE COMPONENT FKS1-RELATED"/>
    <property type="match status" value="1"/>
</dbReference>
<feature type="transmembrane region" description="Helical" evidence="3">
    <location>
        <begin position="1008"/>
        <end position="1028"/>
    </location>
</feature>
<evidence type="ECO:0000259" key="4">
    <source>
        <dbReference type="Pfam" id="PF02364"/>
    </source>
</evidence>
<sequence length="1227" mass="132367">CGELEAQAAKEKAVADEAAEKARLETELRLQAGDSRTRELAAQLASLQAVLDAEKTMQETKSTMASETQDVAGKSDTSEVAASASQNTANSRLTRSEQPANARSLLGISVHQLTTTFLDEVLAAGFSRDASVYDIAEAVIRKPGEAATCPIDGGTGAAYVQLLSGEDSIGSATHMLSYSCASPIGDIADALQQHCQDSGLDLKRTYVWICSLCSNQHRACEREEVLSSAGEGPSAEQLRNEILARMRAIGRVLALLTPWDQPHYVQRTWCLAEMHLALSLGSSCDVAAVFPPGQTQRLADQLQGKTAEGCLANAWRVLSEMRPESSEATSPAAKAALLRLLGSSCGGFAAVEAGISRQLRTWLVTAAEGRLRRLLATGTAVDLSSVARACDQVGWLLREVALHHRATAMLQDGLQLLLRSSLVASNLGSKDSLAASQLGLLSSLGTAKGTCSSNQDELLRACLDARRGHERMGTLETAAGVELLCSIGSARWTSGDQERAAEAFQEALRIRRDTRSLESQEGAVLLRNIGVVRWAQGDHEGALEVFAEARRVRERTGSLAGAGGAALLLNIGFAKADQGDSTGALEAFEEAMRLVPAAPGDYGEGSPCTGATDLRDTLGGISAPGGIDDALLPQLLAATPSGATLLSSIGVAQGNRGDQAGALSVYRQARRVREQSGALASVAGAVLLRNTGVALAGMGDHQAALQAFVEAEKLREKTGTLATSAGANLLGSLGAARAECGDLPGALAACQQAKKVHARAGTLQTPGGRSDIFAGMDFTLRGGGRTIKHREYFHLAKGRDLGFNTVLAFFSKLSSGAGEQLITRQTMRLGQLLPLPEYLTFYYAHMGYYINQWLVSWGLPVLTLAWLIVILNGCEDRNDMSISCHEGIQNASSVIAEAWQYIYSRSLLLVFMIAQMAPVFMENWMQAGIVSAMSHMLKQLLTMSPIMFIFQAKVIGFYTMNELKFGGATYVATGRGLPTERRPFIGTVASDGQLVIGGLYTDYARITYYDGASLVALIVLILVSGGTVNTGPQLIGMMISLWLVSVSWLFAPFIFNPYQFRASCFTHDLKAWFRFFFDDYGNVWKKWYMQDQVKPRRGFRATILDLSFFIELFWVLCCFVSLNAKTAFLIQVSESWRRIYVLMLMPPIFLPWIFCIGAACCGACLRRCRGRREVRRKAKKPTVTSYTTLTRNPWSFARSDADPSPDNEDESGEDVVDPSSDEVSLEE</sequence>
<dbReference type="PANTHER" id="PTHR12741">
    <property type="entry name" value="LYST-INTERACTING PROTEIN LIP5 DOPAMINE RESPONSIVE PROTEIN DRG-1"/>
    <property type="match status" value="1"/>
</dbReference>
<feature type="domain" description="Glycosyl transferase 48" evidence="4">
    <location>
        <begin position="771"/>
        <end position="1081"/>
    </location>
</feature>
<evidence type="ECO:0000313" key="6">
    <source>
        <dbReference type="Proteomes" id="UP000626109"/>
    </source>
</evidence>
<evidence type="ECO:0000256" key="3">
    <source>
        <dbReference type="SAM" id="Phobius"/>
    </source>
</evidence>
<evidence type="ECO:0000256" key="1">
    <source>
        <dbReference type="PROSITE-ProRule" id="PRU00339"/>
    </source>
</evidence>
<dbReference type="SUPFAM" id="SSF48452">
    <property type="entry name" value="TPR-like"/>
    <property type="match status" value="2"/>
</dbReference>
<dbReference type="Pfam" id="PF13181">
    <property type="entry name" value="TPR_8"/>
    <property type="match status" value="1"/>
</dbReference>
<dbReference type="GO" id="GO:0005886">
    <property type="term" value="C:plasma membrane"/>
    <property type="evidence" value="ECO:0007669"/>
    <property type="project" value="TreeGrafter"/>
</dbReference>
<feature type="region of interest" description="Disordered" evidence="2">
    <location>
        <begin position="1194"/>
        <end position="1227"/>
    </location>
</feature>
<evidence type="ECO:0000256" key="2">
    <source>
        <dbReference type="SAM" id="MobiDB-lite"/>
    </source>
</evidence>
<dbReference type="InterPro" id="IPR011990">
    <property type="entry name" value="TPR-like_helical_dom_sf"/>
</dbReference>
<dbReference type="PROSITE" id="PS50005">
    <property type="entry name" value="TPR"/>
    <property type="match status" value="2"/>
</dbReference>
<feature type="region of interest" description="Disordered" evidence="2">
    <location>
        <begin position="58"/>
        <end position="98"/>
    </location>
</feature>
<feature type="repeat" description="TPR" evidence="1">
    <location>
        <begin position="481"/>
        <end position="514"/>
    </location>
</feature>
<feature type="transmembrane region" description="Helical" evidence="3">
    <location>
        <begin position="1034"/>
        <end position="1055"/>
    </location>
</feature>
<accession>A0A813JWK5</accession>
<dbReference type="GO" id="GO:0000148">
    <property type="term" value="C:1,3-beta-D-glucan synthase complex"/>
    <property type="evidence" value="ECO:0007669"/>
    <property type="project" value="InterPro"/>
</dbReference>
<keyword evidence="3" id="KW-1133">Transmembrane helix</keyword>
<organism evidence="5 6">
    <name type="scientific">Polarella glacialis</name>
    <name type="common">Dinoflagellate</name>
    <dbReference type="NCBI Taxonomy" id="89957"/>
    <lineage>
        <taxon>Eukaryota</taxon>
        <taxon>Sar</taxon>
        <taxon>Alveolata</taxon>
        <taxon>Dinophyceae</taxon>
        <taxon>Suessiales</taxon>
        <taxon>Suessiaceae</taxon>
        <taxon>Polarella</taxon>
    </lineage>
</organism>
<evidence type="ECO:0000313" key="5">
    <source>
        <dbReference type="EMBL" id="CAE8686754.1"/>
    </source>
</evidence>
<feature type="compositionally biased region" description="Acidic residues" evidence="2">
    <location>
        <begin position="1203"/>
        <end position="1227"/>
    </location>
</feature>
<gene>
    <name evidence="5" type="ORF">PGLA2088_LOCUS25130</name>
</gene>
<comment type="caution">
    <text evidence="5">The sequence shown here is derived from an EMBL/GenBank/DDBJ whole genome shotgun (WGS) entry which is preliminary data.</text>
</comment>
<name>A0A813JWK5_POLGL</name>
<dbReference type="GO" id="GO:0003843">
    <property type="term" value="F:1,3-beta-D-glucan synthase activity"/>
    <property type="evidence" value="ECO:0007669"/>
    <property type="project" value="InterPro"/>
</dbReference>
<dbReference type="Pfam" id="PF02364">
    <property type="entry name" value="Glucan_synthase"/>
    <property type="match status" value="1"/>
</dbReference>
<feature type="transmembrane region" description="Helical" evidence="3">
    <location>
        <begin position="853"/>
        <end position="871"/>
    </location>
</feature>
<keyword evidence="1" id="KW-0802">TPR repeat</keyword>
<reference evidence="5" key="1">
    <citation type="submission" date="2021-02" db="EMBL/GenBank/DDBJ databases">
        <authorList>
            <person name="Dougan E. K."/>
            <person name="Rhodes N."/>
            <person name="Thang M."/>
            <person name="Chan C."/>
        </authorList>
    </citation>
    <scope>NUCLEOTIDE SEQUENCE</scope>
</reference>
<feature type="compositionally biased region" description="Polar residues" evidence="2">
    <location>
        <begin position="78"/>
        <end position="98"/>
    </location>
</feature>
<protein>
    <recommendedName>
        <fullName evidence="4">Glycosyl transferase 48 domain-containing protein</fullName>
    </recommendedName>
</protein>
<keyword evidence="3" id="KW-0812">Transmembrane</keyword>
<feature type="transmembrane region" description="Helical" evidence="3">
    <location>
        <begin position="1103"/>
        <end position="1124"/>
    </location>
</feature>
<dbReference type="EMBL" id="CAJNNW010026637">
    <property type="protein sequence ID" value="CAE8686754.1"/>
    <property type="molecule type" value="Genomic_DNA"/>
</dbReference>
<dbReference type="Proteomes" id="UP000626109">
    <property type="component" value="Unassembled WGS sequence"/>
</dbReference>
<feature type="repeat" description="TPR" evidence="1">
    <location>
        <begin position="565"/>
        <end position="598"/>
    </location>
</feature>
<dbReference type="Gene3D" id="1.25.40.10">
    <property type="entry name" value="Tetratricopeptide repeat domain"/>
    <property type="match status" value="2"/>
</dbReference>